<protein>
    <submittedName>
        <fullName evidence="1">Uncharacterized protein</fullName>
    </submittedName>
</protein>
<reference evidence="1" key="2">
    <citation type="submission" date="2020-06" db="EMBL/GenBank/DDBJ databases">
        <authorList>
            <person name="Sheffer M."/>
        </authorList>
    </citation>
    <scope>NUCLEOTIDE SEQUENCE</scope>
</reference>
<dbReference type="EMBL" id="JABXBU010002228">
    <property type="protein sequence ID" value="KAF8770091.1"/>
    <property type="molecule type" value="Genomic_DNA"/>
</dbReference>
<sequence length="113" mass="12798">MESFEETTSDDLVSALFAKRANWPRIAGTPLPSRVPMTHSRGACKKLEITPDTLIVSNLRLQETPKKWMDCVVGGFLPWKTSWQLLPRSGSTRRLRGQPLLNSMQIYVTIVEI</sequence>
<evidence type="ECO:0000313" key="2">
    <source>
        <dbReference type="Proteomes" id="UP000807504"/>
    </source>
</evidence>
<accession>A0A8T0EBD1</accession>
<reference evidence="1" key="1">
    <citation type="journal article" date="2020" name="bioRxiv">
        <title>Chromosome-level reference genome of the European wasp spider Argiope bruennichi: a resource for studies on range expansion and evolutionary adaptation.</title>
        <authorList>
            <person name="Sheffer M.M."/>
            <person name="Hoppe A."/>
            <person name="Krehenwinkel H."/>
            <person name="Uhl G."/>
            <person name="Kuss A.W."/>
            <person name="Jensen L."/>
            <person name="Jensen C."/>
            <person name="Gillespie R.G."/>
            <person name="Hoff K.J."/>
            <person name="Prost S."/>
        </authorList>
    </citation>
    <scope>NUCLEOTIDE SEQUENCE</scope>
</reference>
<gene>
    <name evidence="1" type="ORF">HNY73_017662</name>
</gene>
<proteinExistence type="predicted"/>
<evidence type="ECO:0000313" key="1">
    <source>
        <dbReference type="EMBL" id="KAF8770091.1"/>
    </source>
</evidence>
<keyword evidence="2" id="KW-1185">Reference proteome</keyword>
<dbReference type="Proteomes" id="UP000807504">
    <property type="component" value="Unassembled WGS sequence"/>
</dbReference>
<dbReference type="AlphaFoldDB" id="A0A8T0EBD1"/>
<name>A0A8T0EBD1_ARGBR</name>
<comment type="caution">
    <text evidence="1">The sequence shown here is derived from an EMBL/GenBank/DDBJ whole genome shotgun (WGS) entry which is preliminary data.</text>
</comment>
<organism evidence="1 2">
    <name type="scientific">Argiope bruennichi</name>
    <name type="common">Wasp spider</name>
    <name type="synonym">Aranea bruennichi</name>
    <dbReference type="NCBI Taxonomy" id="94029"/>
    <lineage>
        <taxon>Eukaryota</taxon>
        <taxon>Metazoa</taxon>
        <taxon>Ecdysozoa</taxon>
        <taxon>Arthropoda</taxon>
        <taxon>Chelicerata</taxon>
        <taxon>Arachnida</taxon>
        <taxon>Araneae</taxon>
        <taxon>Araneomorphae</taxon>
        <taxon>Entelegynae</taxon>
        <taxon>Araneoidea</taxon>
        <taxon>Araneidae</taxon>
        <taxon>Argiope</taxon>
    </lineage>
</organism>